<comment type="caution">
    <text evidence="2">The sequence shown here is derived from an EMBL/GenBank/DDBJ whole genome shotgun (WGS) entry which is preliminary data.</text>
</comment>
<dbReference type="RefSeq" id="WP_088069777.1">
    <property type="nucleotide sequence ID" value="NZ_MOOV01000252.1"/>
</dbReference>
<evidence type="ECO:0000313" key="3">
    <source>
        <dbReference type="Proteomes" id="UP000195160"/>
    </source>
</evidence>
<keyword evidence="1" id="KW-0472">Membrane</keyword>
<proteinExistence type="predicted"/>
<name>A0A9X6RB07_BACTV</name>
<accession>A0A9X6RB07</accession>
<feature type="transmembrane region" description="Helical" evidence="1">
    <location>
        <begin position="43"/>
        <end position="64"/>
    </location>
</feature>
<keyword evidence="1" id="KW-0812">Transmembrane</keyword>
<dbReference type="EMBL" id="MOOV01000252">
    <property type="protein sequence ID" value="OUB88521.1"/>
    <property type="molecule type" value="Genomic_DNA"/>
</dbReference>
<evidence type="ECO:0000256" key="1">
    <source>
        <dbReference type="SAM" id="Phobius"/>
    </source>
</evidence>
<dbReference type="AlphaFoldDB" id="A0A9X6RB07"/>
<sequence>MAIDMQNFITESFIRLFQFIGIVSLFFIVCISLYYIVNRYTKVNLSFGLVVGICASVGAWALVLL</sequence>
<organism evidence="2 3">
    <name type="scientific">Bacillus thuringiensis subsp. medellin</name>
    <dbReference type="NCBI Taxonomy" id="79672"/>
    <lineage>
        <taxon>Bacteria</taxon>
        <taxon>Bacillati</taxon>
        <taxon>Bacillota</taxon>
        <taxon>Bacilli</taxon>
        <taxon>Bacillales</taxon>
        <taxon>Bacillaceae</taxon>
        <taxon>Bacillus</taxon>
        <taxon>Bacillus cereus group</taxon>
    </lineage>
</organism>
<gene>
    <name evidence="2" type="ORF">BK784_28825</name>
</gene>
<keyword evidence="1" id="KW-1133">Transmembrane helix</keyword>
<feature type="transmembrane region" description="Helical" evidence="1">
    <location>
        <begin position="12"/>
        <end position="37"/>
    </location>
</feature>
<evidence type="ECO:0000313" key="2">
    <source>
        <dbReference type="EMBL" id="OUB88521.1"/>
    </source>
</evidence>
<reference evidence="2 3" key="1">
    <citation type="submission" date="2016-10" db="EMBL/GenBank/DDBJ databases">
        <title>Comparative genomics of Bacillus thuringiensis reveals a path to pathogens against multiple invertebrate hosts.</title>
        <authorList>
            <person name="Zheng J."/>
            <person name="Gao Q."/>
            <person name="Liu H."/>
            <person name="Peng D."/>
            <person name="Ruan L."/>
            <person name="Sun M."/>
        </authorList>
    </citation>
    <scope>NUCLEOTIDE SEQUENCE [LARGE SCALE GENOMIC DNA]</scope>
    <source>
        <strain evidence="2">T30001</strain>
    </source>
</reference>
<protein>
    <submittedName>
        <fullName evidence="2">Uncharacterized protein</fullName>
    </submittedName>
</protein>
<dbReference type="Proteomes" id="UP000195160">
    <property type="component" value="Unassembled WGS sequence"/>
</dbReference>